<dbReference type="PROSITE" id="PS00194">
    <property type="entry name" value="THIOREDOXIN_1"/>
    <property type="match status" value="1"/>
</dbReference>
<evidence type="ECO:0000256" key="3">
    <source>
        <dbReference type="ARBA" id="ARBA00023157"/>
    </source>
</evidence>
<evidence type="ECO:0000256" key="1">
    <source>
        <dbReference type="ARBA" id="ARBA00022448"/>
    </source>
</evidence>
<dbReference type="SUPFAM" id="SSF52833">
    <property type="entry name" value="Thioredoxin-like"/>
    <property type="match status" value="1"/>
</dbReference>
<dbReference type="GO" id="GO:0005737">
    <property type="term" value="C:cytoplasm"/>
    <property type="evidence" value="ECO:0007669"/>
    <property type="project" value="TreeGrafter"/>
</dbReference>
<protein>
    <recommendedName>
        <fullName evidence="5">Thioredoxin domain-containing protein</fullName>
    </recommendedName>
</protein>
<keyword evidence="4" id="KW-0676">Redox-active center</keyword>
<keyword evidence="1" id="KW-0813">Transport</keyword>
<gene>
    <name evidence="6" type="ORF">SDC9_12422</name>
</gene>
<keyword evidence="2" id="KW-0249">Electron transport</keyword>
<dbReference type="PRINTS" id="PR00421">
    <property type="entry name" value="THIOREDOXIN"/>
</dbReference>
<dbReference type="PROSITE" id="PS51257">
    <property type="entry name" value="PROKAR_LIPOPROTEIN"/>
    <property type="match status" value="1"/>
</dbReference>
<dbReference type="InterPro" id="IPR017937">
    <property type="entry name" value="Thioredoxin_CS"/>
</dbReference>
<dbReference type="NCBIfam" id="TIGR01068">
    <property type="entry name" value="thioredoxin"/>
    <property type="match status" value="1"/>
</dbReference>
<reference evidence="6" key="1">
    <citation type="submission" date="2019-08" db="EMBL/GenBank/DDBJ databases">
        <authorList>
            <person name="Kucharzyk K."/>
            <person name="Murdoch R.W."/>
            <person name="Higgins S."/>
            <person name="Loffler F."/>
        </authorList>
    </citation>
    <scope>NUCLEOTIDE SEQUENCE</scope>
</reference>
<dbReference type="InterPro" id="IPR005746">
    <property type="entry name" value="Thioredoxin"/>
</dbReference>
<dbReference type="PROSITE" id="PS51352">
    <property type="entry name" value="THIOREDOXIN_2"/>
    <property type="match status" value="1"/>
</dbReference>
<proteinExistence type="predicted"/>
<name>A0A644TIN2_9ZZZZ</name>
<keyword evidence="3" id="KW-1015">Disulfide bond</keyword>
<organism evidence="6">
    <name type="scientific">bioreactor metagenome</name>
    <dbReference type="NCBI Taxonomy" id="1076179"/>
    <lineage>
        <taxon>unclassified sequences</taxon>
        <taxon>metagenomes</taxon>
        <taxon>ecological metagenomes</taxon>
    </lineage>
</organism>
<feature type="domain" description="Thioredoxin" evidence="5">
    <location>
        <begin position="53"/>
        <end position="162"/>
    </location>
</feature>
<evidence type="ECO:0000313" key="6">
    <source>
        <dbReference type="EMBL" id="MPL66734.1"/>
    </source>
</evidence>
<dbReference type="PANTHER" id="PTHR45663:SF11">
    <property type="entry name" value="GEO12009P1"/>
    <property type="match status" value="1"/>
</dbReference>
<accession>A0A644TIN2</accession>
<dbReference type="GO" id="GO:0015035">
    <property type="term" value="F:protein-disulfide reductase activity"/>
    <property type="evidence" value="ECO:0007669"/>
    <property type="project" value="InterPro"/>
</dbReference>
<comment type="caution">
    <text evidence="6">The sequence shown here is derived from an EMBL/GenBank/DDBJ whole genome shotgun (WGS) entry which is preliminary data.</text>
</comment>
<dbReference type="Gene3D" id="3.40.30.10">
    <property type="entry name" value="Glutaredoxin"/>
    <property type="match status" value="1"/>
</dbReference>
<evidence type="ECO:0000256" key="4">
    <source>
        <dbReference type="ARBA" id="ARBA00023284"/>
    </source>
</evidence>
<dbReference type="Pfam" id="PF00085">
    <property type="entry name" value="Thioredoxin"/>
    <property type="match status" value="1"/>
</dbReference>
<dbReference type="EMBL" id="VSSQ01000033">
    <property type="protein sequence ID" value="MPL66734.1"/>
    <property type="molecule type" value="Genomic_DNA"/>
</dbReference>
<dbReference type="InterPro" id="IPR013766">
    <property type="entry name" value="Thioredoxin_domain"/>
</dbReference>
<dbReference type="InterPro" id="IPR036249">
    <property type="entry name" value="Thioredoxin-like_sf"/>
</dbReference>
<evidence type="ECO:0000256" key="2">
    <source>
        <dbReference type="ARBA" id="ARBA00022982"/>
    </source>
</evidence>
<dbReference type="CDD" id="cd02947">
    <property type="entry name" value="TRX_family"/>
    <property type="match status" value="1"/>
</dbReference>
<sequence>MRRKIILMLMLATITFISCDNSTDKEKQTKEEQKNSTINKKENKMKTINLSKSEFLTKVMNYEQNPQEWKYLGDKPCIIDFYADWCGPCKMVAPLLEELAKEYDGEIYVYKIDTEKEQELAQAFGIRSIPSLLFVPMNEQPQMVMGALPKSELKKAIDDILLKK</sequence>
<dbReference type="AlphaFoldDB" id="A0A644TIN2"/>
<dbReference type="FunFam" id="3.40.30.10:FF:000229">
    <property type="entry name" value="Thioredoxin (TRX)"/>
    <property type="match status" value="1"/>
</dbReference>
<dbReference type="PANTHER" id="PTHR45663">
    <property type="entry name" value="GEO12009P1"/>
    <property type="match status" value="1"/>
</dbReference>
<evidence type="ECO:0000259" key="5">
    <source>
        <dbReference type="PROSITE" id="PS51352"/>
    </source>
</evidence>